<dbReference type="Pfam" id="PF00589">
    <property type="entry name" value="Phage_integrase"/>
    <property type="match status" value="1"/>
</dbReference>
<feature type="domain" description="Reverse transcriptase" evidence="3">
    <location>
        <begin position="1"/>
        <end position="137"/>
    </location>
</feature>
<dbReference type="Pfam" id="PF00078">
    <property type="entry name" value="RVT_1"/>
    <property type="match status" value="1"/>
</dbReference>
<name>A0ABR3GYW8_LOXSC</name>
<keyword evidence="6" id="KW-1185">Reference proteome</keyword>
<dbReference type="InterPro" id="IPR043128">
    <property type="entry name" value="Rev_trsase/Diguanyl_cyclase"/>
</dbReference>
<feature type="transmembrane region" description="Helical" evidence="2">
    <location>
        <begin position="701"/>
        <end position="718"/>
    </location>
</feature>
<evidence type="ECO:0008006" key="7">
    <source>
        <dbReference type="Google" id="ProtNLM"/>
    </source>
</evidence>
<comment type="caution">
    <text evidence="5">The sequence shown here is derived from an EMBL/GenBank/DDBJ whole genome shotgun (WGS) entry which is preliminary data.</text>
</comment>
<dbReference type="InterPro" id="IPR000477">
    <property type="entry name" value="RT_dom"/>
</dbReference>
<dbReference type="Gene3D" id="3.30.70.270">
    <property type="match status" value="1"/>
</dbReference>
<dbReference type="InterPro" id="IPR013762">
    <property type="entry name" value="Integrase-like_cat_sf"/>
</dbReference>
<evidence type="ECO:0000256" key="2">
    <source>
        <dbReference type="SAM" id="Phobius"/>
    </source>
</evidence>
<dbReference type="PANTHER" id="PTHR33050">
    <property type="entry name" value="REVERSE TRANSCRIPTASE DOMAIN-CONTAINING PROTEIN"/>
    <property type="match status" value="1"/>
</dbReference>
<dbReference type="CDD" id="cd09275">
    <property type="entry name" value="RNase_HI_RT_DIRS1"/>
    <property type="match status" value="1"/>
</dbReference>
<dbReference type="CDD" id="cd03714">
    <property type="entry name" value="RT_DIRS1"/>
    <property type="match status" value="1"/>
</dbReference>
<keyword evidence="2" id="KW-0812">Transmembrane</keyword>
<keyword evidence="2" id="KW-0472">Membrane</keyword>
<protein>
    <recommendedName>
        <fullName evidence="7">Reverse transcriptase domain-containing protein</fullName>
    </recommendedName>
</protein>
<accession>A0ABR3GYW8</accession>
<dbReference type="PROSITE" id="PS50878">
    <property type="entry name" value="RT_POL"/>
    <property type="match status" value="1"/>
</dbReference>
<evidence type="ECO:0000256" key="1">
    <source>
        <dbReference type="ARBA" id="ARBA00023172"/>
    </source>
</evidence>
<proteinExistence type="predicted"/>
<dbReference type="Gene3D" id="1.10.443.10">
    <property type="entry name" value="Intergrase catalytic core"/>
    <property type="match status" value="1"/>
</dbReference>
<dbReference type="SUPFAM" id="SSF56672">
    <property type="entry name" value="DNA/RNA polymerases"/>
    <property type="match status" value="1"/>
</dbReference>
<dbReference type="EMBL" id="JBEUOH010000044">
    <property type="protein sequence ID" value="KAL0852609.1"/>
    <property type="molecule type" value="Genomic_DNA"/>
</dbReference>
<dbReference type="InterPro" id="IPR043502">
    <property type="entry name" value="DNA/RNA_pol_sf"/>
</dbReference>
<dbReference type="InterPro" id="IPR052055">
    <property type="entry name" value="Hepadnavirus_pol/RT"/>
</dbReference>
<sequence length="744" mass="85221">MEDIRTASKLISTSDFMANIDLKDAYFFIPIHSSYKKYLRFKFEGQTYEFQCLPFGLCSAPFVFTKLMKPVTTFLRNRGHLLVIYLDDLLCINGSYLGCAQKVEEVLSFLESLGFVINYDKSDIFPSQQKTFLGFEIDSAEMALKLPLSKRQKISVLLDNISKKQKIPIRDFAKFLGVLTSACPAVDYGWVYTKQFERQKLLALQKSNDDYDSTMELSPNLKHDFIWWKNNIMNAIKPFRSGQFALEIFSDASLTGWGIFCKGETSNGFWSLSESQNHINYLELRAAFIGLQCFAQDLSNKEILLRIDNTTAISYINRMGGVQYEHLNAITREIWQWCEDRQIFVFASYIKSKDNVDADRESRCTNIDTEWELSSVAFHEITKAFGSPDIDLFASRLNAKCSKYISWKRDPNAFNIDAFTVDWKDYFFYCFPPFSLILKSLRKIIEDEASGFLSEQFKSGASYSTLNTLRSALSLLLGKEFASDPNLSRLLKGVFKSRPSFPKYQSTWDTNLVLDLISNWYPNEGLSLLKLIQKLVALLMLSTGQRVQTLSLIRLSNIRVNDSNIDIIINDLIKTSAPGRPQPHLKIPFFKSKVEICPAKTMLSYMEITSCLRVGVNTERLILTTKKPHHNASTSTIGRWIKQILQESGIDTSVYSAHSVRHAATSAADRRGVSIELIKKAAGWSGNSLVFSKFYNRPTGLLLQIVIMILLMLFWIVINKFFNYIFQKVFYLQNFFSIMISLKL</sequence>
<reference evidence="5 6" key="1">
    <citation type="submission" date="2024-06" db="EMBL/GenBank/DDBJ databases">
        <title>A chromosome-level genome assembly of beet webworm, Loxostege sticticalis.</title>
        <authorList>
            <person name="Zhang Y."/>
        </authorList>
    </citation>
    <scope>NUCLEOTIDE SEQUENCE [LARGE SCALE GENOMIC DNA]</scope>
    <source>
        <strain evidence="5">AQ026</strain>
        <tissue evidence="5">Whole body</tissue>
    </source>
</reference>
<evidence type="ECO:0000259" key="4">
    <source>
        <dbReference type="PROSITE" id="PS51898"/>
    </source>
</evidence>
<feature type="domain" description="Tyr recombinase" evidence="4">
    <location>
        <begin position="500"/>
        <end position="708"/>
    </location>
</feature>
<dbReference type="InterPro" id="IPR011010">
    <property type="entry name" value="DNA_brk_join_enz"/>
</dbReference>
<organism evidence="5 6">
    <name type="scientific">Loxostege sticticalis</name>
    <name type="common">Beet webworm moth</name>
    <dbReference type="NCBI Taxonomy" id="481309"/>
    <lineage>
        <taxon>Eukaryota</taxon>
        <taxon>Metazoa</taxon>
        <taxon>Ecdysozoa</taxon>
        <taxon>Arthropoda</taxon>
        <taxon>Hexapoda</taxon>
        <taxon>Insecta</taxon>
        <taxon>Pterygota</taxon>
        <taxon>Neoptera</taxon>
        <taxon>Endopterygota</taxon>
        <taxon>Lepidoptera</taxon>
        <taxon>Glossata</taxon>
        <taxon>Ditrysia</taxon>
        <taxon>Pyraloidea</taxon>
        <taxon>Crambidae</taxon>
        <taxon>Pyraustinae</taxon>
        <taxon>Loxostege</taxon>
    </lineage>
</organism>
<evidence type="ECO:0000313" key="6">
    <source>
        <dbReference type="Proteomes" id="UP001549920"/>
    </source>
</evidence>
<dbReference type="InterPro" id="IPR002104">
    <property type="entry name" value="Integrase_catalytic"/>
</dbReference>
<keyword evidence="1" id="KW-0233">DNA recombination</keyword>
<dbReference type="Gene3D" id="3.10.10.10">
    <property type="entry name" value="HIV Type 1 Reverse Transcriptase, subunit A, domain 1"/>
    <property type="match status" value="1"/>
</dbReference>
<keyword evidence="2" id="KW-1133">Transmembrane helix</keyword>
<dbReference type="Pfam" id="PF05869">
    <property type="entry name" value="Dam"/>
    <property type="match status" value="1"/>
</dbReference>
<dbReference type="SUPFAM" id="SSF56349">
    <property type="entry name" value="DNA breaking-rejoining enzymes"/>
    <property type="match status" value="1"/>
</dbReference>
<gene>
    <name evidence="5" type="ORF">ABMA27_016947</name>
</gene>
<dbReference type="PANTHER" id="PTHR33050:SF7">
    <property type="entry name" value="RIBONUCLEASE H"/>
    <property type="match status" value="1"/>
</dbReference>
<dbReference type="Proteomes" id="UP001549920">
    <property type="component" value="Unassembled WGS sequence"/>
</dbReference>
<dbReference type="PROSITE" id="PS51898">
    <property type="entry name" value="TYR_RECOMBINASE"/>
    <property type="match status" value="1"/>
</dbReference>
<evidence type="ECO:0000313" key="5">
    <source>
        <dbReference type="EMBL" id="KAL0852609.1"/>
    </source>
</evidence>
<dbReference type="InterPro" id="IPR008593">
    <property type="entry name" value="Dam_MeTrfase"/>
</dbReference>
<evidence type="ECO:0000259" key="3">
    <source>
        <dbReference type="PROSITE" id="PS50878"/>
    </source>
</evidence>